<protein>
    <recommendedName>
        <fullName evidence="1">PknH-like extracellular domain-containing protein</fullName>
    </recommendedName>
</protein>
<reference evidence="2 3" key="1">
    <citation type="submission" date="2021-03" db="EMBL/GenBank/DDBJ databases">
        <title>Sequencing the genomes of 1000 actinobacteria strains.</title>
        <authorList>
            <person name="Klenk H.-P."/>
        </authorList>
    </citation>
    <scope>NUCLEOTIDE SEQUENCE [LARGE SCALE GENOMIC DNA]</scope>
    <source>
        <strain evidence="2 3">DSM 12936</strain>
    </source>
</reference>
<name>A0ABS4Z4J8_9ACTN</name>
<organism evidence="2 3">
    <name type="scientific">Microlunatus capsulatus</name>
    <dbReference type="NCBI Taxonomy" id="99117"/>
    <lineage>
        <taxon>Bacteria</taxon>
        <taxon>Bacillati</taxon>
        <taxon>Actinomycetota</taxon>
        <taxon>Actinomycetes</taxon>
        <taxon>Propionibacteriales</taxon>
        <taxon>Propionibacteriaceae</taxon>
        <taxon>Microlunatus</taxon>
    </lineage>
</organism>
<dbReference type="RefSeq" id="WP_210052778.1">
    <property type="nucleotide sequence ID" value="NZ_BAAAMH010000022.1"/>
</dbReference>
<dbReference type="InterPro" id="IPR026954">
    <property type="entry name" value="PknH-like_Extracell"/>
</dbReference>
<sequence>MPAEVLDLGRPPARRRRWPGPVALVLGLAALAAGLALRPAPVLDADQVQQVLATGLGRAPVANVVEDGDDDRPADPGRYTPAGCGILLSPVFAPGTAGPPDRWVHGVFDRADDDRRHALVSYLYADADAARTTLAELDRAAASCPEVVYATAGGEPARYAVEVADAPHGQVWFALRGPGRRQSVHVRRSANAVVLQIGYPVLSPPARSEADRFAAALDRAARRGPAG</sequence>
<gene>
    <name evidence="2" type="ORF">JOF54_000554</name>
</gene>
<proteinExistence type="predicted"/>
<evidence type="ECO:0000313" key="3">
    <source>
        <dbReference type="Proteomes" id="UP000758168"/>
    </source>
</evidence>
<feature type="domain" description="PknH-like extracellular" evidence="1">
    <location>
        <begin position="41"/>
        <end position="195"/>
    </location>
</feature>
<evidence type="ECO:0000259" key="1">
    <source>
        <dbReference type="Pfam" id="PF14032"/>
    </source>
</evidence>
<dbReference type="EMBL" id="JAGIOB010000001">
    <property type="protein sequence ID" value="MBP2415632.1"/>
    <property type="molecule type" value="Genomic_DNA"/>
</dbReference>
<dbReference type="Proteomes" id="UP000758168">
    <property type="component" value="Unassembled WGS sequence"/>
</dbReference>
<accession>A0ABS4Z4J8</accession>
<dbReference type="Pfam" id="PF14032">
    <property type="entry name" value="PknH_C"/>
    <property type="match status" value="1"/>
</dbReference>
<comment type="caution">
    <text evidence="2">The sequence shown here is derived from an EMBL/GenBank/DDBJ whole genome shotgun (WGS) entry which is preliminary data.</text>
</comment>
<evidence type="ECO:0000313" key="2">
    <source>
        <dbReference type="EMBL" id="MBP2415632.1"/>
    </source>
</evidence>
<keyword evidence="3" id="KW-1185">Reference proteome</keyword>